<keyword evidence="2" id="KW-1185">Reference proteome</keyword>
<dbReference type="EMBL" id="CM020619">
    <property type="protein sequence ID" value="KAK1864993.1"/>
    <property type="molecule type" value="Genomic_DNA"/>
</dbReference>
<gene>
    <name evidence="1" type="ORF">I4F81_007529</name>
</gene>
<evidence type="ECO:0000313" key="2">
    <source>
        <dbReference type="Proteomes" id="UP000798662"/>
    </source>
</evidence>
<reference evidence="1" key="1">
    <citation type="submission" date="2019-11" db="EMBL/GenBank/DDBJ databases">
        <title>Nori genome reveals adaptations in red seaweeds to the harsh intertidal environment.</title>
        <authorList>
            <person name="Wang D."/>
            <person name="Mao Y."/>
        </authorList>
    </citation>
    <scope>NUCLEOTIDE SEQUENCE</scope>
    <source>
        <tissue evidence="1">Gametophyte</tissue>
    </source>
</reference>
<dbReference type="Proteomes" id="UP000798662">
    <property type="component" value="Chromosome 2"/>
</dbReference>
<sequence length="393" mass="42242">MPRRGSSRRKRRTHVAQGGGGASGEAELAKQPRSLVVRRGKVPAPLRDLVTDIRTMLLPATAERLRERRRNTLRDYTAVAPTLGLSHLWLVSATEAGSYLKIAGVPAGPTATFRIDAYSLAKDVRGFQRRPVSLSPADVRSPPLLVLNNWGAAAAADKKVALVAELFRHTVPPLDVRTVVLSDVRRVVLVDREDASGAIHLRQYALRVARAGLSRAVRKMIAVRGVRRGARSSVKLVEIGPRLRLSLVKVEAGVCDGEVLYHAHVVKSAAEAAATADRLVEREETRKRRREEQEGNVARKADAKRAKRERRHAAAAARAAGQGGAAAADEDGASSVESGSDGGAESDSDGEGGWVSDDGEEGEGSDDGGRDSPNDGRLHATTHCFRFRPPLFS</sequence>
<protein>
    <submittedName>
        <fullName evidence="1">Uncharacterized protein</fullName>
    </submittedName>
</protein>
<evidence type="ECO:0000313" key="1">
    <source>
        <dbReference type="EMBL" id="KAK1864993.1"/>
    </source>
</evidence>
<organism evidence="1 2">
    <name type="scientific">Pyropia yezoensis</name>
    <name type="common">Susabi-nori</name>
    <name type="synonym">Porphyra yezoensis</name>
    <dbReference type="NCBI Taxonomy" id="2788"/>
    <lineage>
        <taxon>Eukaryota</taxon>
        <taxon>Rhodophyta</taxon>
        <taxon>Bangiophyceae</taxon>
        <taxon>Bangiales</taxon>
        <taxon>Bangiaceae</taxon>
        <taxon>Pyropia</taxon>
    </lineage>
</organism>
<accession>A0ACC3C5D5</accession>
<name>A0ACC3C5D5_PYRYE</name>
<comment type="caution">
    <text evidence="1">The sequence shown here is derived from an EMBL/GenBank/DDBJ whole genome shotgun (WGS) entry which is preliminary data.</text>
</comment>
<proteinExistence type="predicted"/>